<dbReference type="CDD" id="cd08506">
    <property type="entry name" value="PBP2_clavulanate_OppA2"/>
    <property type="match status" value="1"/>
</dbReference>
<dbReference type="EMBL" id="JABENB010000001">
    <property type="protein sequence ID" value="NNG38979.1"/>
    <property type="molecule type" value="Genomic_DNA"/>
</dbReference>
<dbReference type="PROSITE" id="PS51257">
    <property type="entry name" value="PROKAR_LIPOPROTEIN"/>
    <property type="match status" value="1"/>
</dbReference>
<dbReference type="PANTHER" id="PTHR30290">
    <property type="entry name" value="PERIPLASMIC BINDING COMPONENT OF ABC TRANSPORTER"/>
    <property type="match status" value="1"/>
</dbReference>
<feature type="signal peptide" evidence="1">
    <location>
        <begin position="1"/>
        <end position="25"/>
    </location>
</feature>
<comment type="caution">
    <text evidence="3">The sequence shown here is derived from an EMBL/GenBank/DDBJ whole genome shotgun (WGS) entry which is preliminary data.</text>
</comment>
<dbReference type="InterPro" id="IPR030678">
    <property type="entry name" value="Peptide/Ni-bd"/>
</dbReference>
<dbReference type="GO" id="GO:0043190">
    <property type="term" value="C:ATP-binding cassette (ABC) transporter complex"/>
    <property type="evidence" value="ECO:0007669"/>
    <property type="project" value="InterPro"/>
</dbReference>
<dbReference type="AlphaFoldDB" id="A0A849AEX2"/>
<accession>A0A849AEX2</accession>
<gene>
    <name evidence="3" type="ORF">HJ588_06800</name>
</gene>
<keyword evidence="4" id="KW-1185">Reference proteome</keyword>
<dbReference type="SUPFAM" id="SSF53850">
    <property type="entry name" value="Periplasmic binding protein-like II"/>
    <property type="match status" value="1"/>
</dbReference>
<dbReference type="Gene3D" id="3.10.105.10">
    <property type="entry name" value="Dipeptide-binding Protein, Domain 3"/>
    <property type="match status" value="1"/>
</dbReference>
<dbReference type="GO" id="GO:0015833">
    <property type="term" value="P:peptide transport"/>
    <property type="evidence" value="ECO:0007669"/>
    <property type="project" value="TreeGrafter"/>
</dbReference>
<dbReference type="RefSeq" id="WP_171153323.1">
    <property type="nucleotide sequence ID" value="NZ_JABENB010000001.1"/>
</dbReference>
<dbReference type="PANTHER" id="PTHR30290:SF83">
    <property type="entry name" value="ABC TRANSPORTER SUBSTRATE-BINDING PROTEIN"/>
    <property type="match status" value="1"/>
</dbReference>
<name>A0A849AEX2_9MICO</name>
<evidence type="ECO:0000313" key="3">
    <source>
        <dbReference type="EMBL" id="NNG38979.1"/>
    </source>
</evidence>
<dbReference type="InterPro" id="IPR000914">
    <property type="entry name" value="SBP_5_dom"/>
</dbReference>
<reference evidence="3 4" key="1">
    <citation type="submission" date="2020-05" db="EMBL/GenBank/DDBJ databases">
        <title>Flexivirga sp. ID2601S isolated from air conditioner.</title>
        <authorList>
            <person name="Kim D.H."/>
        </authorList>
    </citation>
    <scope>NUCLEOTIDE SEQUENCE [LARGE SCALE GENOMIC DNA]</scope>
    <source>
        <strain evidence="3 4">ID2601S</strain>
    </source>
</reference>
<evidence type="ECO:0000259" key="2">
    <source>
        <dbReference type="Pfam" id="PF00496"/>
    </source>
</evidence>
<dbReference type="GO" id="GO:1904680">
    <property type="term" value="F:peptide transmembrane transporter activity"/>
    <property type="evidence" value="ECO:0007669"/>
    <property type="project" value="TreeGrafter"/>
</dbReference>
<dbReference type="Pfam" id="PF00496">
    <property type="entry name" value="SBP_bac_5"/>
    <property type="match status" value="1"/>
</dbReference>
<sequence>MLRRRSALIAATTLTAALALTSCNANSRGSATNSGSASGGGGATAAPRQGGALYEYTASKEIHFDPAKSQNLGTSTIHLILRGLTTWKTSPTGTTELAPDLATSTGTASDGGKTWTFKLKSGLKYADGSPITAQDVKFGVERSFDPQLQGGLSYHKALLVGGDSYQGPAKGKHLDSIQAPDATTIVFHLNKAFADFPWVASMPAFAPVPAGKGMGIPAYDHTPPASGPYQVASYTVGSKVTLKRNPNWQKATDPVRLGAPDTITYEMGLDPDTLAQRMVDDQGNDKNGAGVQVTSAIVPKINADPAVKARTTVSPSGAAEYLFLNTSRPGLTDLNVRKALEYAINKQSLQTIAGGPTYGGAISTTLIPPGVQGYQKYDLYPAPATGDVTKAKQLLGSTKLPTLNLVYDSTSPGQAQQAASIQADLKKLGVNVKLTGQDSDTWQATVSQSNNFDLTISGWQADYPGAYAQLQPVFAANQIGNGNFNLSKFKDPAVDKAIDDATALTDPDEAAKAWAKIDQQILQQAPVVPLYYSHQAYLNGSNVTNTYIPTFPTYPNVLIQGLRK</sequence>
<dbReference type="InterPro" id="IPR039424">
    <property type="entry name" value="SBP_5"/>
</dbReference>
<organism evidence="3 4">
    <name type="scientific">Flexivirga aerilata</name>
    <dbReference type="NCBI Taxonomy" id="1656889"/>
    <lineage>
        <taxon>Bacteria</taxon>
        <taxon>Bacillati</taxon>
        <taxon>Actinomycetota</taxon>
        <taxon>Actinomycetes</taxon>
        <taxon>Micrococcales</taxon>
        <taxon>Dermacoccaceae</taxon>
        <taxon>Flexivirga</taxon>
    </lineage>
</organism>
<proteinExistence type="predicted"/>
<dbReference type="Proteomes" id="UP000557772">
    <property type="component" value="Unassembled WGS sequence"/>
</dbReference>
<keyword evidence="1" id="KW-0732">Signal</keyword>
<evidence type="ECO:0000313" key="4">
    <source>
        <dbReference type="Proteomes" id="UP000557772"/>
    </source>
</evidence>
<protein>
    <submittedName>
        <fullName evidence="3">ABC transporter substrate-binding protein</fullName>
    </submittedName>
</protein>
<feature type="domain" description="Solute-binding protein family 5" evidence="2">
    <location>
        <begin position="96"/>
        <end position="480"/>
    </location>
</feature>
<dbReference type="PIRSF" id="PIRSF002741">
    <property type="entry name" value="MppA"/>
    <property type="match status" value="1"/>
</dbReference>
<evidence type="ECO:0000256" key="1">
    <source>
        <dbReference type="SAM" id="SignalP"/>
    </source>
</evidence>
<feature type="chain" id="PRO_5032591210" evidence="1">
    <location>
        <begin position="26"/>
        <end position="564"/>
    </location>
</feature>
<dbReference type="Gene3D" id="3.40.190.10">
    <property type="entry name" value="Periplasmic binding protein-like II"/>
    <property type="match status" value="1"/>
</dbReference>
<dbReference type="GO" id="GO:0042597">
    <property type="term" value="C:periplasmic space"/>
    <property type="evidence" value="ECO:0007669"/>
    <property type="project" value="UniProtKB-ARBA"/>
</dbReference>